<feature type="compositionally biased region" description="Polar residues" evidence="1">
    <location>
        <begin position="349"/>
        <end position="380"/>
    </location>
</feature>
<comment type="caution">
    <text evidence="2">The sequence shown here is derived from an EMBL/GenBank/DDBJ whole genome shotgun (WGS) entry which is preliminary data.</text>
</comment>
<feature type="region of interest" description="Disordered" evidence="1">
    <location>
        <begin position="322"/>
        <end position="622"/>
    </location>
</feature>
<evidence type="ECO:0000313" key="2">
    <source>
        <dbReference type="EMBL" id="KAG8234481.1"/>
    </source>
</evidence>
<reference evidence="2" key="2">
    <citation type="submission" date="2017-10" db="EMBL/GenBank/DDBJ databases">
        <title>Ladona fulva Genome sequencing and assembly.</title>
        <authorList>
            <person name="Murali S."/>
            <person name="Richards S."/>
            <person name="Bandaranaike D."/>
            <person name="Bellair M."/>
            <person name="Blankenburg K."/>
            <person name="Chao H."/>
            <person name="Dinh H."/>
            <person name="Doddapaneni H."/>
            <person name="Dugan-Rocha S."/>
            <person name="Elkadiri S."/>
            <person name="Gnanaolivu R."/>
            <person name="Hernandez B."/>
            <person name="Skinner E."/>
            <person name="Javaid M."/>
            <person name="Lee S."/>
            <person name="Li M."/>
            <person name="Ming W."/>
            <person name="Munidasa M."/>
            <person name="Muniz J."/>
            <person name="Nguyen L."/>
            <person name="Hughes D."/>
            <person name="Osuji N."/>
            <person name="Pu L.-L."/>
            <person name="Puazo M."/>
            <person name="Qu C."/>
            <person name="Quiroz J."/>
            <person name="Raj R."/>
            <person name="Weissenberger G."/>
            <person name="Xin Y."/>
            <person name="Zou X."/>
            <person name="Han Y."/>
            <person name="Worley K."/>
            <person name="Muzny D."/>
            <person name="Gibbs R."/>
        </authorList>
    </citation>
    <scope>NUCLEOTIDE SEQUENCE</scope>
    <source>
        <strain evidence="2">Sampled in the wild</strain>
    </source>
</reference>
<dbReference type="Proteomes" id="UP000792457">
    <property type="component" value="Unassembled WGS sequence"/>
</dbReference>
<keyword evidence="3" id="KW-1185">Reference proteome</keyword>
<dbReference type="EMBL" id="KZ308818">
    <property type="protein sequence ID" value="KAG8234481.1"/>
    <property type="molecule type" value="Genomic_DNA"/>
</dbReference>
<evidence type="ECO:0000256" key="1">
    <source>
        <dbReference type="SAM" id="MobiDB-lite"/>
    </source>
</evidence>
<feature type="compositionally biased region" description="Basic and acidic residues" evidence="1">
    <location>
        <begin position="608"/>
        <end position="622"/>
    </location>
</feature>
<accession>A0A8K0KFZ6</accession>
<feature type="compositionally biased region" description="Basic and acidic residues" evidence="1">
    <location>
        <begin position="566"/>
        <end position="591"/>
    </location>
</feature>
<feature type="compositionally biased region" description="Polar residues" evidence="1">
    <location>
        <begin position="215"/>
        <end position="233"/>
    </location>
</feature>
<feature type="region of interest" description="Disordered" evidence="1">
    <location>
        <begin position="827"/>
        <end position="874"/>
    </location>
</feature>
<feature type="compositionally biased region" description="Basic and acidic residues" evidence="1">
    <location>
        <begin position="407"/>
        <end position="420"/>
    </location>
</feature>
<sequence length="891" mass="96882">MIRLWEKFLEYVGKKVISQKRMTQYHKDVLIPLLEAGFLHHNIKLVELTKSLWNKTLGEQFSDVTIPPSLAEILENVLRDDTESEGPELMVVKQKPVSTSPFKCPVLQKNLHPEKKTLSSLVSTLSQGNGVEFVAISPRQKSSVLTDHQKDKMKLRRVDIPALYQDLTQDSVSQSFSQELTSSAVEPSAVDVSEDANPPFPKALLRKDELNAVNKESPSSITPKGSCVTNSSGLLEDKKGGERETVFTELRALEESEKTTSKRKQLLTVRSDIDECCLPILEKTNVAKGKNAGSVTNDSSLKENKAPEVRCIQSEVKSADVPSVAALTKSSDEEDVVKSPSARMASATKGKTSGLSVSTSNEKRTSNQSEPASVDVSSSMKLGKIFPQIEGSESKETAFLPGADAIKTSKDTSNKTEVKYLSEQISPSTLVPTTPVNKSKAAPLQPLQDLVENSNDLNESKKEVSDNEEAGIIVSESSKPGDALSAEMSPVLLSSRKPLRKSSRGKIPLPSTPLPTSSDSESPSSSNTSSIELRRKRGRPKKLGTPSPIAHIRKISLQQHSKRLTATKEIESTPSEENHGDGKKEDKELVALEKPVPETVSVEEDGAEIERNKEDSNFPKKMDHEVVELGKKIVMEDKTAFLSPNKSPAKVLESPMNREGKDASTCSPSLKPKFVIESPKRKSPILSGSLDDWVIVKKAGNADKGETNDSDVLPAVKSEINLSSEAVCISPPGDLVESSQEPISPAKAMTKNCSVNLSRMSGIFASESAEVAFIAYQGSVIKCNLSPSKKEEKDQRKEVNAASVATNLFPSPRSKTGRGARMLNLAQSNKEEGARSPLLDIKSPQESPRQVVDGEGGCSTPPMKKPRRIRPVQIGDVSPQYHSLEIGLELF</sequence>
<dbReference type="AlphaFoldDB" id="A0A8K0KFZ6"/>
<organism evidence="2 3">
    <name type="scientific">Ladona fulva</name>
    <name type="common">Scarce chaser dragonfly</name>
    <name type="synonym">Libellula fulva</name>
    <dbReference type="NCBI Taxonomy" id="123851"/>
    <lineage>
        <taxon>Eukaryota</taxon>
        <taxon>Metazoa</taxon>
        <taxon>Ecdysozoa</taxon>
        <taxon>Arthropoda</taxon>
        <taxon>Hexapoda</taxon>
        <taxon>Insecta</taxon>
        <taxon>Pterygota</taxon>
        <taxon>Palaeoptera</taxon>
        <taxon>Odonata</taxon>
        <taxon>Epiprocta</taxon>
        <taxon>Anisoptera</taxon>
        <taxon>Libelluloidea</taxon>
        <taxon>Libellulidae</taxon>
        <taxon>Ladona</taxon>
    </lineage>
</organism>
<dbReference type="OrthoDB" id="5399929at2759"/>
<gene>
    <name evidence="2" type="ORF">J437_LFUL014601</name>
</gene>
<feature type="region of interest" description="Disordered" evidence="1">
    <location>
        <begin position="215"/>
        <end position="235"/>
    </location>
</feature>
<proteinExistence type="predicted"/>
<protein>
    <submittedName>
        <fullName evidence="2">Uncharacterized protein</fullName>
    </submittedName>
</protein>
<feature type="compositionally biased region" description="Polar residues" evidence="1">
    <location>
        <begin position="423"/>
        <end position="437"/>
    </location>
</feature>
<feature type="compositionally biased region" description="Low complexity" evidence="1">
    <location>
        <begin position="505"/>
        <end position="530"/>
    </location>
</feature>
<feature type="region of interest" description="Disordered" evidence="1">
    <location>
        <begin position="645"/>
        <end position="667"/>
    </location>
</feature>
<name>A0A8K0KFZ6_LADFU</name>
<reference evidence="2" key="1">
    <citation type="submission" date="2013-04" db="EMBL/GenBank/DDBJ databases">
        <authorList>
            <person name="Qu J."/>
            <person name="Murali S.C."/>
            <person name="Bandaranaike D."/>
            <person name="Bellair M."/>
            <person name="Blankenburg K."/>
            <person name="Chao H."/>
            <person name="Dinh H."/>
            <person name="Doddapaneni H."/>
            <person name="Downs B."/>
            <person name="Dugan-Rocha S."/>
            <person name="Elkadiri S."/>
            <person name="Gnanaolivu R.D."/>
            <person name="Hernandez B."/>
            <person name="Javaid M."/>
            <person name="Jayaseelan J.C."/>
            <person name="Lee S."/>
            <person name="Li M."/>
            <person name="Ming W."/>
            <person name="Munidasa M."/>
            <person name="Muniz J."/>
            <person name="Nguyen L."/>
            <person name="Ongeri F."/>
            <person name="Osuji N."/>
            <person name="Pu L.-L."/>
            <person name="Puazo M."/>
            <person name="Qu C."/>
            <person name="Quiroz J."/>
            <person name="Raj R."/>
            <person name="Weissenberger G."/>
            <person name="Xin Y."/>
            <person name="Zou X."/>
            <person name="Han Y."/>
            <person name="Richards S."/>
            <person name="Worley K."/>
            <person name="Muzny D."/>
            <person name="Gibbs R."/>
        </authorList>
    </citation>
    <scope>NUCLEOTIDE SEQUENCE</scope>
    <source>
        <strain evidence="2">Sampled in the wild</strain>
    </source>
</reference>
<evidence type="ECO:0000313" key="3">
    <source>
        <dbReference type="Proteomes" id="UP000792457"/>
    </source>
</evidence>